<name>A0A2H0UF57_9BACT</name>
<proteinExistence type="predicted"/>
<dbReference type="Proteomes" id="UP000229315">
    <property type="component" value="Unassembled WGS sequence"/>
</dbReference>
<evidence type="ECO:0000256" key="1">
    <source>
        <dbReference type="SAM" id="Phobius"/>
    </source>
</evidence>
<gene>
    <name evidence="2" type="ORF">COU15_02640</name>
</gene>
<dbReference type="AlphaFoldDB" id="A0A2H0UF57"/>
<evidence type="ECO:0000313" key="3">
    <source>
        <dbReference type="Proteomes" id="UP000229315"/>
    </source>
</evidence>
<comment type="caution">
    <text evidence="2">The sequence shown here is derived from an EMBL/GenBank/DDBJ whole genome shotgun (WGS) entry which is preliminary data.</text>
</comment>
<accession>A0A2H0UF57</accession>
<evidence type="ECO:0008006" key="4">
    <source>
        <dbReference type="Google" id="ProtNLM"/>
    </source>
</evidence>
<organism evidence="2 3">
    <name type="scientific">Candidatus Kaiserbacteria bacterium CG10_big_fil_rev_8_21_14_0_10_45_20</name>
    <dbReference type="NCBI Taxonomy" id="1974607"/>
    <lineage>
        <taxon>Bacteria</taxon>
        <taxon>Candidatus Kaiseribacteriota</taxon>
    </lineage>
</organism>
<evidence type="ECO:0000313" key="2">
    <source>
        <dbReference type="EMBL" id="PIR85048.1"/>
    </source>
</evidence>
<keyword evidence="1" id="KW-0472">Membrane</keyword>
<feature type="transmembrane region" description="Helical" evidence="1">
    <location>
        <begin position="21"/>
        <end position="39"/>
    </location>
</feature>
<keyword evidence="1" id="KW-1133">Transmembrane helix</keyword>
<reference evidence="3" key="1">
    <citation type="submission" date="2017-09" db="EMBL/GenBank/DDBJ databases">
        <title>Depth-based differentiation of microbial function through sediment-hosted aquifers and enrichment of novel symbionts in the deep terrestrial subsurface.</title>
        <authorList>
            <person name="Probst A.J."/>
            <person name="Ladd B."/>
            <person name="Jarett J.K."/>
            <person name="Geller-Mcgrath D.E."/>
            <person name="Sieber C.M.K."/>
            <person name="Emerson J.B."/>
            <person name="Anantharaman K."/>
            <person name="Thomas B.C."/>
            <person name="Malmstrom R."/>
            <person name="Stieglmeier M."/>
            <person name="Klingl A."/>
            <person name="Woyke T."/>
            <person name="Ryan C.M."/>
            <person name="Banfield J.F."/>
        </authorList>
    </citation>
    <scope>NUCLEOTIDE SEQUENCE [LARGE SCALE GENOMIC DNA]</scope>
</reference>
<protein>
    <recommendedName>
        <fullName evidence="4">DUF5673 domain-containing protein</fullName>
    </recommendedName>
</protein>
<feature type="transmembrane region" description="Helical" evidence="1">
    <location>
        <begin position="45"/>
        <end position="61"/>
    </location>
</feature>
<dbReference type="EMBL" id="PFBH01000016">
    <property type="protein sequence ID" value="PIR85048.1"/>
    <property type="molecule type" value="Genomic_DNA"/>
</dbReference>
<sequence length="153" mass="17045">MIDEKFSWVVKESAGSKKTSNWYWVVGILIVGGSVASIIAQNYLFAVLLLVGGFAIMLAGSKRNTRYTFSLHEKGVRVGTQAIPFEKVKRFSISDKTDPPTLILDTESFTGLITVPILSADYREVRMFLKNKNIEEEENLQSATDHIAKMVGL</sequence>
<keyword evidence="1" id="KW-0812">Transmembrane</keyword>